<name>A0AAU9CU79_9BACT</name>
<evidence type="ECO:0000256" key="1">
    <source>
        <dbReference type="ARBA" id="ARBA00004141"/>
    </source>
</evidence>
<keyword evidence="4 5" id="KW-0472">Membrane</keyword>
<reference evidence="6 7" key="1">
    <citation type="submission" date="2021-12" db="EMBL/GenBank/DDBJ databases">
        <title>Genome sequencing of bacteria with rrn-lacking chromosome and rrn-plasmid.</title>
        <authorList>
            <person name="Anda M."/>
            <person name="Iwasaki W."/>
        </authorList>
    </citation>
    <scope>NUCLEOTIDE SEQUENCE [LARGE SCALE GENOMIC DNA]</scope>
    <source>
        <strain evidence="6 7">DSM 100852</strain>
        <plasmid evidence="6 7">pFA1</plasmid>
    </source>
</reference>
<dbReference type="EMBL" id="AP025315">
    <property type="protein sequence ID" value="BDD11532.1"/>
    <property type="molecule type" value="Genomic_DNA"/>
</dbReference>
<evidence type="ECO:0000256" key="4">
    <source>
        <dbReference type="ARBA" id="ARBA00023136"/>
    </source>
</evidence>
<dbReference type="Pfam" id="PF13564">
    <property type="entry name" value="DoxX_2"/>
    <property type="match status" value="1"/>
</dbReference>
<evidence type="ECO:0008006" key="8">
    <source>
        <dbReference type="Google" id="ProtNLM"/>
    </source>
</evidence>
<gene>
    <name evidence="6" type="ORF">FUAX_39640</name>
</gene>
<accession>A0AAU9CU79</accession>
<feature type="transmembrane region" description="Helical" evidence="5">
    <location>
        <begin position="102"/>
        <end position="119"/>
    </location>
</feature>
<dbReference type="Proteomes" id="UP001348817">
    <property type="component" value="Plasmid pFA1"/>
</dbReference>
<evidence type="ECO:0000256" key="2">
    <source>
        <dbReference type="ARBA" id="ARBA00022692"/>
    </source>
</evidence>
<keyword evidence="2 5" id="KW-0812">Transmembrane</keyword>
<evidence type="ECO:0000313" key="6">
    <source>
        <dbReference type="EMBL" id="BDD11532.1"/>
    </source>
</evidence>
<keyword evidence="7" id="KW-1185">Reference proteome</keyword>
<evidence type="ECO:0000256" key="5">
    <source>
        <dbReference type="SAM" id="Phobius"/>
    </source>
</evidence>
<protein>
    <recommendedName>
        <fullName evidence="8">DoxX family protein</fullName>
    </recommendedName>
</protein>
<evidence type="ECO:0000256" key="3">
    <source>
        <dbReference type="ARBA" id="ARBA00022989"/>
    </source>
</evidence>
<keyword evidence="6" id="KW-0614">Plasmid</keyword>
<sequence>MEHASIAFQIIIFLGLVNVWLIRRYRPSQWRGKGAKSLKEEFEAYGLPLWFMKAIGVLKLTLGALLVLGLWVPAVVKPAAFGLAILMVGAIAMHAKVNDPAGRSVPAIIMLLMSLVVAAA</sequence>
<feature type="transmembrane region" description="Helical" evidence="5">
    <location>
        <begin position="6"/>
        <end position="23"/>
    </location>
</feature>
<dbReference type="GO" id="GO:0016020">
    <property type="term" value="C:membrane"/>
    <property type="evidence" value="ECO:0007669"/>
    <property type="project" value="UniProtKB-SubCell"/>
</dbReference>
<geneLocation type="plasmid" evidence="6 7">
    <name>pFA1</name>
</geneLocation>
<keyword evidence="3 5" id="KW-1133">Transmembrane helix</keyword>
<dbReference type="InterPro" id="IPR032808">
    <property type="entry name" value="DoxX"/>
</dbReference>
<evidence type="ECO:0000313" key="7">
    <source>
        <dbReference type="Proteomes" id="UP001348817"/>
    </source>
</evidence>
<dbReference type="RefSeq" id="WP_338395022.1">
    <property type="nucleotide sequence ID" value="NZ_AP025315.1"/>
</dbReference>
<comment type="subcellular location">
    <subcellularLocation>
        <location evidence="1">Membrane</location>
        <topology evidence="1">Multi-pass membrane protein</topology>
    </subcellularLocation>
</comment>
<organism evidence="6 7">
    <name type="scientific">Fulvitalea axinellae</name>
    <dbReference type="NCBI Taxonomy" id="1182444"/>
    <lineage>
        <taxon>Bacteria</taxon>
        <taxon>Pseudomonadati</taxon>
        <taxon>Bacteroidota</taxon>
        <taxon>Cytophagia</taxon>
        <taxon>Cytophagales</taxon>
        <taxon>Persicobacteraceae</taxon>
        <taxon>Fulvitalea</taxon>
    </lineage>
</organism>
<dbReference type="AlphaFoldDB" id="A0AAU9CU79"/>
<proteinExistence type="predicted"/>
<dbReference type="KEGG" id="fax:FUAX_39640"/>